<dbReference type="InterPro" id="IPR049316">
    <property type="entry name" value="GDC-P_C"/>
</dbReference>
<comment type="function">
    <text evidence="7">The glycine cleavage system catalyzes the degradation of glycine.</text>
</comment>
<evidence type="ECO:0000256" key="4">
    <source>
        <dbReference type="ARBA" id="ARBA00023002"/>
    </source>
</evidence>
<keyword evidence="4 7" id="KW-0560">Oxidoreductase</keyword>
<feature type="domain" description="Glycine cleavage system P-protein N-terminal" evidence="8">
    <location>
        <begin position="395"/>
        <end position="651"/>
    </location>
</feature>
<dbReference type="CDD" id="cd00613">
    <property type="entry name" value="GDC-P"/>
    <property type="match status" value="2"/>
</dbReference>
<dbReference type="EMBL" id="HBEB01016248">
    <property type="protein sequence ID" value="CAD8276107.1"/>
    <property type="molecule type" value="Transcribed_RNA"/>
</dbReference>
<evidence type="ECO:0000256" key="3">
    <source>
        <dbReference type="ARBA" id="ARBA00022898"/>
    </source>
</evidence>
<dbReference type="InterPro" id="IPR015421">
    <property type="entry name" value="PyrdxlP-dep_Trfase_major"/>
</dbReference>
<dbReference type="NCBIfam" id="NF003346">
    <property type="entry name" value="PRK04366.1"/>
    <property type="match status" value="1"/>
</dbReference>
<comment type="cofactor">
    <cofactor evidence="1 6 7">
        <name>pyridoxal 5'-phosphate</name>
        <dbReference type="ChEBI" id="CHEBI:597326"/>
    </cofactor>
</comment>
<dbReference type="SUPFAM" id="SSF53383">
    <property type="entry name" value="PLP-dependent transferases"/>
    <property type="match status" value="2"/>
</dbReference>
<dbReference type="InterPro" id="IPR003437">
    <property type="entry name" value="GcvP"/>
</dbReference>
<dbReference type="AlphaFoldDB" id="A0A7R9UU40"/>
<feature type="domain" description="Glycine cleavage system P-protein N-terminal" evidence="8">
    <location>
        <begin position="1"/>
        <end position="352"/>
    </location>
</feature>
<comment type="similarity">
    <text evidence="2 7">Belongs to the GcvP family.</text>
</comment>
<dbReference type="GO" id="GO:0004375">
    <property type="term" value="F:glycine dehydrogenase (decarboxylating) activity"/>
    <property type="evidence" value="ECO:0007669"/>
    <property type="project" value="UniProtKB-UniRule"/>
</dbReference>
<dbReference type="FunFam" id="3.90.1150.10:FF:000007">
    <property type="entry name" value="Glycine dehydrogenase (decarboxylating), mitochondrial"/>
    <property type="match status" value="1"/>
</dbReference>
<accession>A0A7R9UU40</accession>
<evidence type="ECO:0000259" key="8">
    <source>
        <dbReference type="Pfam" id="PF02347"/>
    </source>
</evidence>
<dbReference type="GO" id="GO:0030170">
    <property type="term" value="F:pyridoxal phosphate binding"/>
    <property type="evidence" value="ECO:0007669"/>
    <property type="project" value="TreeGrafter"/>
</dbReference>
<evidence type="ECO:0000256" key="1">
    <source>
        <dbReference type="ARBA" id="ARBA00001933"/>
    </source>
</evidence>
<evidence type="ECO:0000256" key="6">
    <source>
        <dbReference type="PIRSR" id="PIRSR603437-50"/>
    </source>
</evidence>
<protein>
    <recommendedName>
        <fullName evidence="7">Glycine cleavage system P protein</fullName>
        <ecNumber evidence="7">1.4.4.2</ecNumber>
    </recommendedName>
</protein>
<keyword evidence="3 6" id="KW-0663">Pyridoxal phosphate</keyword>
<dbReference type="Gene3D" id="3.40.640.10">
    <property type="entry name" value="Type I PLP-dependent aspartate aminotransferase-like (Major domain)"/>
    <property type="match status" value="2"/>
</dbReference>
<dbReference type="GO" id="GO:0009941">
    <property type="term" value="C:chloroplast envelope"/>
    <property type="evidence" value="ECO:0007669"/>
    <property type="project" value="TreeGrafter"/>
</dbReference>
<comment type="subunit">
    <text evidence="7">The glycine cleavage system is composed of four proteins: P, T, L and H.</text>
</comment>
<keyword evidence="7" id="KW-0809">Transit peptide</keyword>
<evidence type="ECO:0000259" key="9">
    <source>
        <dbReference type="Pfam" id="PF21478"/>
    </source>
</evidence>
<dbReference type="InterPro" id="IPR015422">
    <property type="entry name" value="PyrdxlP-dep_Trfase_small"/>
</dbReference>
<evidence type="ECO:0000256" key="2">
    <source>
        <dbReference type="ARBA" id="ARBA00010756"/>
    </source>
</evidence>
<name>A0A7R9UU40_DIALT</name>
<dbReference type="Gene3D" id="3.90.1150.10">
    <property type="entry name" value="Aspartate Aminotransferase, domain 1"/>
    <property type="match status" value="1"/>
</dbReference>
<comment type="catalytic activity">
    <reaction evidence="5 7">
        <text>N(6)-[(R)-lipoyl]-L-lysyl-[glycine-cleavage complex H protein] + glycine + H(+) = N(6)-[(R)-S(8)-aminomethyldihydrolipoyl]-L-lysyl-[glycine-cleavage complex H protein] + CO2</text>
        <dbReference type="Rhea" id="RHEA:24304"/>
        <dbReference type="Rhea" id="RHEA-COMP:10494"/>
        <dbReference type="Rhea" id="RHEA-COMP:10495"/>
        <dbReference type="ChEBI" id="CHEBI:15378"/>
        <dbReference type="ChEBI" id="CHEBI:16526"/>
        <dbReference type="ChEBI" id="CHEBI:57305"/>
        <dbReference type="ChEBI" id="CHEBI:83099"/>
        <dbReference type="ChEBI" id="CHEBI:83143"/>
        <dbReference type="EC" id="1.4.4.2"/>
    </reaction>
</comment>
<dbReference type="NCBIfam" id="TIGR00461">
    <property type="entry name" value="gcvP"/>
    <property type="match status" value="1"/>
</dbReference>
<dbReference type="Pfam" id="PF02347">
    <property type="entry name" value="GDC-P"/>
    <property type="match status" value="2"/>
</dbReference>
<evidence type="ECO:0000313" key="10">
    <source>
        <dbReference type="EMBL" id="CAD8276107.1"/>
    </source>
</evidence>
<feature type="modified residue" description="N6-(pyridoxal phosphate)lysine" evidence="6">
    <location>
        <position position="622"/>
    </location>
</feature>
<dbReference type="PANTHER" id="PTHR11773:SF1">
    <property type="entry name" value="GLYCINE DEHYDROGENASE (DECARBOXYLATING), MITOCHONDRIAL"/>
    <property type="match status" value="1"/>
</dbReference>
<dbReference type="GO" id="GO:0019464">
    <property type="term" value="P:glycine decarboxylation via glycine cleavage system"/>
    <property type="evidence" value="ECO:0007669"/>
    <property type="project" value="TreeGrafter"/>
</dbReference>
<evidence type="ECO:0000256" key="7">
    <source>
        <dbReference type="RuleBase" id="RU364056"/>
    </source>
</evidence>
<dbReference type="EC" id="1.4.4.2" evidence="7"/>
<evidence type="ECO:0000256" key="5">
    <source>
        <dbReference type="ARBA" id="ARBA00049026"/>
    </source>
</evidence>
<feature type="domain" description="Glycine dehydrogenase C-terminal" evidence="9">
    <location>
        <begin position="699"/>
        <end position="820"/>
    </location>
</feature>
<dbReference type="FunFam" id="3.40.640.10:FF:000007">
    <property type="entry name" value="glycine dehydrogenase (Decarboxylating), mitochondrial"/>
    <property type="match status" value="1"/>
</dbReference>
<dbReference type="InterPro" id="IPR049315">
    <property type="entry name" value="GDC-P_N"/>
</dbReference>
<comment type="subcellular location">
    <subcellularLocation>
        <location evidence="7">Mitochondrion</location>
    </subcellularLocation>
</comment>
<dbReference type="FunFam" id="3.40.640.10:FF:000005">
    <property type="entry name" value="Glycine dehydrogenase (decarboxylating), mitochondrial"/>
    <property type="match status" value="1"/>
</dbReference>
<dbReference type="PANTHER" id="PTHR11773">
    <property type="entry name" value="GLYCINE DEHYDROGENASE, DECARBOXYLATING"/>
    <property type="match status" value="1"/>
</dbReference>
<sequence length="888" mass="95026">MGYHGTKTPAVILRNVIENPAWYTQYTPYQPEVAQGRLESLMNFQTLITGLTGLELCNASLLDEGTAAAEAMSMCHGLASKRGKFFVDKRVHPQTIAVVQCRAEGFGIEVVVGDFASAQLDDTYSGCLLQYPATDGAVLDYKPFIAAAKKVGAKAAVAADPLALMLLESPASLGADIAVGSAQRFGVPLGYGGPHAGFLATSAAFARKMPGRIIGLSIDAQNKPAYRLTMQTREQHIRRDKATSNVCTAQALLANVSAMYALYHGPEGLKEIALRTHMTASLLAAGLTKLGFEVAPGPYFDTIAVKAPSAAAVQSAGHDAQLNFRVLDATTLSLACDETTTPEAVEKVWAVFAGKQATPFSAKEVLATLPNGGDHLSGSAHARKDAPVSHAIFSTHRSESQLLRYMHKLQNKDLSLVHSMIPLGSCTMKLNSTAEMIPITWPEINAIHPYAPLHQAKGYLELFKNLEMILAEVTGFDAVSLQPNSGAMGEYSGLRAIRAYQASKGEAHRDVCIIPVSAHGTNPASAVMCGLRVVPIGCDEHGNIDVDDLRAKAAKHKDRLSSLMVTYPSTHGVFEEAIAEVCKIVHDNGGQVYMDGANMNAQVGLCRPGDFGADVCHLNLHKTFCIPHGGGGPGVGPIGVKAHLAPHLPGNPIVKEGSLGLGADKAFGAVAAAPWGSASILPISYMYCVMMGADGLKKATQLAILNANYMAKRLEGHYDVLFTGKDGMCAHEFILDIRTIKAKTGISESDIAKRLADYGFHAPTMSWPVPGTIMVEPTESEDLAELNRYCDALISIREEIKEVEDGVYPADNNVLKNAPHPMHVVSASEWPYAYSREQAAYPMPHLHSAKFWPTTSRVNDVYGDRNLVCTCPPMEDLVDDADKMAAAN</sequence>
<dbReference type="InterPro" id="IPR015424">
    <property type="entry name" value="PyrdxlP-dep_Trfase"/>
</dbReference>
<reference evidence="10" key="1">
    <citation type="submission" date="2021-01" db="EMBL/GenBank/DDBJ databases">
        <authorList>
            <person name="Corre E."/>
            <person name="Pelletier E."/>
            <person name="Niang G."/>
            <person name="Scheremetjew M."/>
            <person name="Finn R."/>
            <person name="Kale V."/>
            <person name="Holt S."/>
            <person name="Cochrane G."/>
            <person name="Meng A."/>
            <person name="Brown T."/>
            <person name="Cohen L."/>
        </authorList>
    </citation>
    <scope>NUCLEOTIDE SEQUENCE</scope>
    <source>
        <strain evidence="10">RCC1537</strain>
    </source>
</reference>
<dbReference type="GO" id="GO:0005739">
    <property type="term" value="C:mitochondrion"/>
    <property type="evidence" value="ECO:0007669"/>
    <property type="project" value="UniProtKB-SubCell"/>
</dbReference>
<dbReference type="GO" id="GO:0005960">
    <property type="term" value="C:glycine cleavage complex"/>
    <property type="evidence" value="ECO:0007669"/>
    <property type="project" value="TreeGrafter"/>
</dbReference>
<organism evidence="10">
    <name type="scientific">Diacronema lutheri</name>
    <name type="common">Unicellular marine alga</name>
    <name type="synonym">Monochrysis lutheri</name>
    <dbReference type="NCBI Taxonomy" id="2081491"/>
    <lineage>
        <taxon>Eukaryota</taxon>
        <taxon>Haptista</taxon>
        <taxon>Haptophyta</taxon>
        <taxon>Pavlovophyceae</taxon>
        <taxon>Pavlovales</taxon>
        <taxon>Pavlovaceae</taxon>
        <taxon>Diacronema</taxon>
    </lineage>
</organism>
<dbReference type="Pfam" id="PF21478">
    <property type="entry name" value="GcvP2_C"/>
    <property type="match status" value="1"/>
</dbReference>
<dbReference type="GO" id="GO:0016594">
    <property type="term" value="F:glycine binding"/>
    <property type="evidence" value="ECO:0007669"/>
    <property type="project" value="TreeGrafter"/>
</dbReference>
<dbReference type="InterPro" id="IPR020581">
    <property type="entry name" value="GDC_P"/>
</dbReference>
<gene>
    <name evidence="10" type="ORF">PLUT1463_LOCUS10423</name>
</gene>
<keyword evidence="7" id="KW-0496">Mitochondrion</keyword>
<proteinExistence type="inferred from homology"/>